<dbReference type="Proteomes" id="UP000503447">
    <property type="component" value="Chromosome"/>
</dbReference>
<proteinExistence type="predicted"/>
<sequence length="105" mass="11307">MNELRAPLWLLLSNGGPITVSDAIRFGLVGIPGYESCIPAYSTADLARGACSGVMQHYPTAHVVGIETDAELKMFFTRLRDTCNLYLMIDGRVNSATGSPYVIPG</sequence>
<evidence type="ECO:0000313" key="2">
    <source>
        <dbReference type="Proteomes" id="UP000503447"/>
    </source>
</evidence>
<dbReference type="EMBL" id="CP053452">
    <property type="protein sequence ID" value="QJW99197.1"/>
    <property type="molecule type" value="Genomic_DNA"/>
</dbReference>
<dbReference type="KEGG" id="ftj:FTUN_6797"/>
<dbReference type="AlphaFoldDB" id="A0A6M5YYK2"/>
<accession>A0A6M5YYK2</accession>
<protein>
    <submittedName>
        <fullName evidence="1">Uncharacterized protein</fullName>
    </submittedName>
</protein>
<evidence type="ECO:0000313" key="1">
    <source>
        <dbReference type="EMBL" id="QJW99197.1"/>
    </source>
</evidence>
<reference evidence="2" key="1">
    <citation type="submission" date="2020-05" db="EMBL/GenBank/DDBJ databases">
        <title>Frigoriglobus tundricola gen. nov., sp. nov., a psychrotolerant cellulolytic planctomycete of the family Gemmataceae with two divergent copies of 16S rRNA gene.</title>
        <authorList>
            <person name="Kulichevskaya I.S."/>
            <person name="Ivanova A.A."/>
            <person name="Naumoff D.G."/>
            <person name="Beletsky A.V."/>
            <person name="Rijpstra W.I.C."/>
            <person name="Sinninghe Damste J.S."/>
            <person name="Mardanov A.V."/>
            <person name="Ravin N.V."/>
            <person name="Dedysh S.N."/>
        </authorList>
    </citation>
    <scope>NUCLEOTIDE SEQUENCE [LARGE SCALE GENOMIC DNA]</scope>
    <source>
        <strain evidence="2">PL17</strain>
    </source>
</reference>
<organism evidence="1 2">
    <name type="scientific">Frigoriglobus tundricola</name>
    <dbReference type="NCBI Taxonomy" id="2774151"/>
    <lineage>
        <taxon>Bacteria</taxon>
        <taxon>Pseudomonadati</taxon>
        <taxon>Planctomycetota</taxon>
        <taxon>Planctomycetia</taxon>
        <taxon>Gemmatales</taxon>
        <taxon>Gemmataceae</taxon>
        <taxon>Frigoriglobus</taxon>
    </lineage>
</organism>
<name>A0A6M5YYK2_9BACT</name>
<gene>
    <name evidence="1" type="ORF">FTUN_6797</name>
</gene>
<keyword evidence="2" id="KW-1185">Reference proteome</keyword>